<proteinExistence type="predicted"/>
<accession>A0A0A9CZT7</accession>
<reference evidence="1" key="1">
    <citation type="submission" date="2014-09" db="EMBL/GenBank/DDBJ databases">
        <authorList>
            <person name="Magalhaes I.L.F."/>
            <person name="Oliveira U."/>
            <person name="Santos F.R."/>
            <person name="Vidigal T.H.D.A."/>
            <person name="Brescovit A.D."/>
            <person name="Santos A.J."/>
        </authorList>
    </citation>
    <scope>NUCLEOTIDE SEQUENCE</scope>
    <source>
        <tissue evidence="1">Shoot tissue taken approximately 20 cm above the soil surface</tissue>
    </source>
</reference>
<organism evidence="1">
    <name type="scientific">Arundo donax</name>
    <name type="common">Giant reed</name>
    <name type="synonym">Donax arundinaceus</name>
    <dbReference type="NCBI Taxonomy" id="35708"/>
    <lineage>
        <taxon>Eukaryota</taxon>
        <taxon>Viridiplantae</taxon>
        <taxon>Streptophyta</taxon>
        <taxon>Embryophyta</taxon>
        <taxon>Tracheophyta</taxon>
        <taxon>Spermatophyta</taxon>
        <taxon>Magnoliopsida</taxon>
        <taxon>Liliopsida</taxon>
        <taxon>Poales</taxon>
        <taxon>Poaceae</taxon>
        <taxon>PACMAD clade</taxon>
        <taxon>Arundinoideae</taxon>
        <taxon>Arundineae</taxon>
        <taxon>Arundo</taxon>
    </lineage>
</organism>
<protein>
    <submittedName>
        <fullName evidence="1">Uncharacterized protein</fullName>
    </submittedName>
</protein>
<evidence type="ECO:0000313" key="1">
    <source>
        <dbReference type="EMBL" id="JAD78905.1"/>
    </source>
</evidence>
<sequence length="74" mass="8000">MGLAGGIVRKVFSKSLCSSAGGRGHSVRLFFFLLSPSPASPSSRHQMCLWGTLFLVGSSALVVQYRKKRITLDT</sequence>
<dbReference type="AlphaFoldDB" id="A0A0A9CZT7"/>
<reference evidence="1" key="2">
    <citation type="journal article" date="2015" name="Data Brief">
        <title>Shoot transcriptome of the giant reed, Arundo donax.</title>
        <authorList>
            <person name="Barrero R.A."/>
            <person name="Guerrero F.D."/>
            <person name="Moolhuijzen P."/>
            <person name="Goolsby J.A."/>
            <person name="Tidwell J."/>
            <person name="Bellgard S.E."/>
            <person name="Bellgard M.I."/>
        </authorList>
    </citation>
    <scope>NUCLEOTIDE SEQUENCE</scope>
    <source>
        <tissue evidence="1">Shoot tissue taken approximately 20 cm above the soil surface</tissue>
    </source>
</reference>
<dbReference type="EMBL" id="GBRH01218990">
    <property type="protein sequence ID" value="JAD78905.1"/>
    <property type="molecule type" value="Transcribed_RNA"/>
</dbReference>
<name>A0A0A9CZT7_ARUDO</name>